<dbReference type="GO" id="GO:0017004">
    <property type="term" value="P:cytochrome complex assembly"/>
    <property type="evidence" value="ECO:0007669"/>
    <property type="project" value="UniProtKB-KW"/>
</dbReference>
<dbReference type="KEGG" id="ddu:GF1_28510"/>
<feature type="transmembrane region" description="Helical" evidence="6">
    <location>
        <begin position="136"/>
        <end position="161"/>
    </location>
</feature>
<evidence type="ECO:0000256" key="4">
    <source>
        <dbReference type="ARBA" id="ARBA00022989"/>
    </source>
</evidence>
<evidence type="ECO:0000256" key="5">
    <source>
        <dbReference type="ARBA" id="ARBA00023136"/>
    </source>
</evidence>
<accession>A0A915UB99</accession>
<evidence type="ECO:0000256" key="6">
    <source>
        <dbReference type="SAM" id="Phobius"/>
    </source>
</evidence>
<dbReference type="GO" id="GO:0016020">
    <property type="term" value="C:membrane"/>
    <property type="evidence" value="ECO:0007669"/>
    <property type="project" value="UniProtKB-SubCell"/>
</dbReference>
<comment type="subcellular location">
    <subcellularLocation>
        <location evidence="1">Membrane</location>
        <topology evidence="1">Multi-pass membrane protein</topology>
    </subcellularLocation>
</comment>
<organism evidence="8 9">
    <name type="scientific">Desulfolithobacter dissulfuricans</name>
    <dbReference type="NCBI Taxonomy" id="2795293"/>
    <lineage>
        <taxon>Bacteria</taxon>
        <taxon>Pseudomonadati</taxon>
        <taxon>Thermodesulfobacteriota</taxon>
        <taxon>Desulfobulbia</taxon>
        <taxon>Desulfobulbales</taxon>
        <taxon>Desulfobulbaceae</taxon>
        <taxon>Desulfolithobacter</taxon>
    </lineage>
</organism>
<evidence type="ECO:0000313" key="9">
    <source>
        <dbReference type="Proteomes" id="UP001063350"/>
    </source>
</evidence>
<name>A0A915UB99_9BACT</name>
<evidence type="ECO:0000259" key="7">
    <source>
        <dbReference type="Pfam" id="PF02683"/>
    </source>
</evidence>
<dbReference type="GO" id="GO:0015035">
    <property type="term" value="F:protein-disulfide reductase activity"/>
    <property type="evidence" value="ECO:0007669"/>
    <property type="project" value="TreeGrafter"/>
</dbReference>
<feature type="transmembrane region" description="Helical" evidence="6">
    <location>
        <begin position="60"/>
        <end position="84"/>
    </location>
</feature>
<feature type="transmembrane region" description="Helical" evidence="6">
    <location>
        <begin position="173"/>
        <end position="198"/>
    </location>
</feature>
<keyword evidence="5 6" id="KW-0472">Membrane</keyword>
<feature type="domain" description="Cytochrome C biogenesis protein transmembrane" evidence="7">
    <location>
        <begin position="19"/>
        <end position="223"/>
    </location>
</feature>
<gene>
    <name evidence="8" type="ORF">GF1_28510</name>
</gene>
<keyword evidence="9" id="KW-1185">Reference proteome</keyword>
<feature type="transmembrane region" description="Helical" evidence="6">
    <location>
        <begin position="16"/>
        <end position="40"/>
    </location>
</feature>
<dbReference type="RefSeq" id="WP_267927203.1">
    <property type="nucleotide sequence ID" value="NZ_AP024233.1"/>
</dbReference>
<feature type="transmembrane region" description="Helical" evidence="6">
    <location>
        <begin position="204"/>
        <end position="225"/>
    </location>
</feature>
<dbReference type="InterPro" id="IPR003834">
    <property type="entry name" value="Cyt_c_assmbl_TM_dom"/>
</dbReference>
<evidence type="ECO:0000313" key="8">
    <source>
        <dbReference type="EMBL" id="BCO10475.1"/>
    </source>
</evidence>
<keyword evidence="2 6" id="KW-0812">Transmembrane</keyword>
<dbReference type="EMBL" id="AP024233">
    <property type="protein sequence ID" value="BCO10475.1"/>
    <property type="molecule type" value="Genomic_DNA"/>
</dbReference>
<keyword evidence="3" id="KW-0201">Cytochrome c-type biogenesis</keyword>
<keyword evidence="4 6" id="KW-1133">Transmembrane helix</keyword>
<evidence type="ECO:0000256" key="3">
    <source>
        <dbReference type="ARBA" id="ARBA00022748"/>
    </source>
</evidence>
<feature type="transmembrane region" description="Helical" evidence="6">
    <location>
        <begin position="96"/>
        <end position="116"/>
    </location>
</feature>
<evidence type="ECO:0000256" key="2">
    <source>
        <dbReference type="ARBA" id="ARBA00022692"/>
    </source>
</evidence>
<protein>
    <recommendedName>
        <fullName evidence="7">Cytochrome C biogenesis protein transmembrane domain-containing protein</fullName>
    </recommendedName>
</protein>
<dbReference type="AlphaFoldDB" id="A0A915UB99"/>
<sequence>MEQFLNQIDSYLQGSMLLAFVAAYVGGLLASLTPCVYPMIPITAGVIGNANVGGSRGRGFLLSMAYVVGMACTYAALGLFAAATGRFFGTINTSPWTFFLVGNIILLLGLGMLDVFQLPTFAPRITTKINGVPGVFAVGMASGLIAGPCTAPVLGALLAYVATTGNLILGASLLFIFSFGMGAILLVVGTFSGVLASIPRSGTWMVMIKKVMGFFMIGLAEYFLIQAGRMFL</sequence>
<dbReference type="Proteomes" id="UP001063350">
    <property type="component" value="Chromosome"/>
</dbReference>
<dbReference type="PANTHER" id="PTHR32234:SF0">
    <property type="entry name" value="THIOL:DISULFIDE INTERCHANGE PROTEIN DSBD"/>
    <property type="match status" value="1"/>
</dbReference>
<dbReference type="Pfam" id="PF02683">
    <property type="entry name" value="DsbD_TM"/>
    <property type="match status" value="1"/>
</dbReference>
<dbReference type="GO" id="GO:0045454">
    <property type="term" value="P:cell redox homeostasis"/>
    <property type="evidence" value="ECO:0007669"/>
    <property type="project" value="TreeGrafter"/>
</dbReference>
<reference evidence="8" key="1">
    <citation type="submission" date="2020-12" db="EMBL/GenBank/DDBJ databases">
        <title>Desulfobium dissulfuricans gen. nov., sp. nov., a novel mesophilic, sulfate-reducing bacterium isolated from a deep-sea hydrothermal vent.</title>
        <authorList>
            <person name="Hashimoto Y."/>
            <person name="Tame A."/>
            <person name="Sawayama S."/>
            <person name="Miyazaki J."/>
            <person name="Takai K."/>
            <person name="Nakagawa S."/>
        </authorList>
    </citation>
    <scope>NUCLEOTIDE SEQUENCE</scope>
    <source>
        <strain evidence="8">GF1</strain>
    </source>
</reference>
<proteinExistence type="predicted"/>
<evidence type="ECO:0000256" key="1">
    <source>
        <dbReference type="ARBA" id="ARBA00004141"/>
    </source>
</evidence>
<dbReference type="PANTHER" id="PTHR32234">
    <property type="entry name" value="THIOL:DISULFIDE INTERCHANGE PROTEIN DSBD"/>
    <property type="match status" value="1"/>
</dbReference>